<accession>A0A1X0RWY5</accession>
<evidence type="ECO:0000256" key="1">
    <source>
        <dbReference type="SAM" id="MobiDB-lite"/>
    </source>
</evidence>
<organism evidence="3 4">
    <name type="scientific">Rhizopus microsporus</name>
    <dbReference type="NCBI Taxonomy" id="58291"/>
    <lineage>
        <taxon>Eukaryota</taxon>
        <taxon>Fungi</taxon>
        <taxon>Fungi incertae sedis</taxon>
        <taxon>Mucoromycota</taxon>
        <taxon>Mucoromycotina</taxon>
        <taxon>Mucoromycetes</taxon>
        <taxon>Mucorales</taxon>
        <taxon>Mucorineae</taxon>
        <taxon>Rhizopodaceae</taxon>
        <taxon>Rhizopus</taxon>
    </lineage>
</organism>
<keyword evidence="2" id="KW-0472">Membrane</keyword>
<evidence type="ECO:0000256" key="2">
    <source>
        <dbReference type="SAM" id="Phobius"/>
    </source>
</evidence>
<dbReference type="VEuPathDB" id="FungiDB:BCV72DRAFT_280081"/>
<evidence type="ECO:0000313" key="3">
    <source>
        <dbReference type="EMBL" id="ORE16408.1"/>
    </source>
</evidence>
<sequence length="113" mass="13150">MIGFFHFCHKSIYKPWVLFLIFPLSLSQHLSFFLPSFLSTIYMSPTVLPNNNNNNRMMTRDEIMKLARNEYARQLSKYTKAQLLKNNLQVKETSASDTKLSSSRGQQANLTQQ</sequence>
<keyword evidence="2" id="KW-1133">Transmembrane helix</keyword>
<feature type="region of interest" description="Disordered" evidence="1">
    <location>
        <begin position="91"/>
        <end position="113"/>
    </location>
</feature>
<proteinExistence type="predicted"/>
<dbReference type="AlphaFoldDB" id="A0A1X0RWY5"/>
<reference evidence="3 4" key="1">
    <citation type="journal article" date="2016" name="Proc. Natl. Acad. Sci. U.S.A.">
        <title>Lipid metabolic changes in an early divergent fungus govern the establishment of a mutualistic symbiosis with endobacteria.</title>
        <authorList>
            <person name="Lastovetsky O.A."/>
            <person name="Gaspar M.L."/>
            <person name="Mondo S.J."/>
            <person name="LaButti K.M."/>
            <person name="Sandor L."/>
            <person name="Grigoriev I.V."/>
            <person name="Henry S.A."/>
            <person name="Pawlowska T.E."/>
        </authorList>
    </citation>
    <scope>NUCLEOTIDE SEQUENCE [LARGE SCALE GENOMIC DNA]</scope>
    <source>
        <strain evidence="3 4">ATCC 11559</strain>
    </source>
</reference>
<protein>
    <submittedName>
        <fullName evidence="3">Uncharacterized protein</fullName>
    </submittedName>
</protein>
<dbReference type="EMBL" id="KV921386">
    <property type="protein sequence ID" value="ORE16408.1"/>
    <property type="molecule type" value="Genomic_DNA"/>
</dbReference>
<gene>
    <name evidence="3" type="ORF">BCV71DRAFT_17476</name>
</gene>
<keyword evidence="2" id="KW-0812">Transmembrane</keyword>
<feature type="transmembrane region" description="Helical" evidence="2">
    <location>
        <begin position="16"/>
        <end position="38"/>
    </location>
</feature>
<dbReference type="Proteomes" id="UP000242381">
    <property type="component" value="Unassembled WGS sequence"/>
</dbReference>
<name>A0A1X0RWY5_RHIZD</name>
<evidence type="ECO:0000313" key="4">
    <source>
        <dbReference type="Proteomes" id="UP000242381"/>
    </source>
</evidence>